<dbReference type="AlphaFoldDB" id="A0A4U8YMQ5"/>
<reference evidence="4 5" key="1">
    <citation type="submission" date="2019-03" db="EMBL/GenBank/DDBJ databases">
        <authorList>
            <person name="Nijsse B."/>
        </authorList>
    </citation>
    <scope>NUCLEOTIDE SEQUENCE [LARGE SCALE GENOMIC DNA]</scope>
    <source>
        <strain evidence="4">Desulfoluna butyratoxydans MSL71</strain>
    </source>
</reference>
<protein>
    <submittedName>
        <fullName evidence="4">Haemerythrin-like</fullName>
    </submittedName>
</protein>
<evidence type="ECO:0000259" key="2">
    <source>
        <dbReference type="Pfam" id="PF01814"/>
    </source>
</evidence>
<keyword evidence="1" id="KW-0175">Coiled coil</keyword>
<name>A0A4U8YMQ5_9BACT</name>
<feature type="coiled-coil region" evidence="1">
    <location>
        <begin position="194"/>
        <end position="221"/>
    </location>
</feature>
<dbReference type="SUPFAM" id="SSF141371">
    <property type="entry name" value="PilZ domain-like"/>
    <property type="match status" value="1"/>
</dbReference>
<dbReference type="EMBL" id="CAADHO010000004">
    <property type="protein sequence ID" value="VFQ45011.1"/>
    <property type="molecule type" value="Genomic_DNA"/>
</dbReference>
<keyword evidence="5" id="KW-1185">Reference proteome</keyword>
<feature type="domain" description="Hemerythrin-like" evidence="2">
    <location>
        <begin position="123"/>
        <end position="255"/>
    </location>
</feature>
<accession>A0A4U8YMQ5</accession>
<organism evidence="4 5">
    <name type="scientific">Desulfoluna butyratoxydans</name>
    <dbReference type="NCBI Taxonomy" id="231438"/>
    <lineage>
        <taxon>Bacteria</taxon>
        <taxon>Pseudomonadati</taxon>
        <taxon>Thermodesulfobacteriota</taxon>
        <taxon>Desulfobacteria</taxon>
        <taxon>Desulfobacterales</taxon>
        <taxon>Desulfolunaceae</taxon>
        <taxon>Desulfoluna</taxon>
    </lineage>
</organism>
<dbReference type="Gene3D" id="2.40.10.220">
    <property type="entry name" value="predicted glycosyltransferase like domains"/>
    <property type="match status" value="1"/>
</dbReference>
<evidence type="ECO:0000313" key="4">
    <source>
        <dbReference type="EMBL" id="VFQ45011.1"/>
    </source>
</evidence>
<dbReference type="InterPro" id="IPR012312">
    <property type="entry name" value="Hemerythrin-like"/>
</dbReference>
<dbReference type="Pfam" id="PF01814">
    <property type="entry name" value="Hemerythrin"/>
    <property type="match status" value="1"/>
</dbReference>
<evidence type="ECO:0000256" key="1">
    <source>
        <dbReference type="SAM" id="Coils"/>
    </source>
</evidence>
<dbReference type="GO" id="GO:0035438">
    <property type="term" value="F:cyclic-di-GMP binding"/>
    <property type="evidence" value="ECO:0007669"/>
    <property type="project" value="InterPro"/>
</dbReference>
<evidence type="ECO:0000259" key="3">
    <source>
        <dbReference type="Pfam" id="PF07238"/>
    </source>
</evidence>
<dbReference type="RefSeq" id="WP_180141101.1">
    <property type="nucleotide sequence ID" value="NZ_CAADHO010000004.1"/>
</dbReference>
<feature type="domain" description="PilZ" evidence="3">
    <location>
        <begin position="6"/>
        <end position="83"/>
    </location>
</feature>
<evidence type="ECO:0000313" key="5">
    <source>
        <dbReference type="Proteomes" id="UP000507962"/>
    </source>
</evidence>
<dbReference type="Proteomes" id="UP000507962">
    <property type="component" value="Unassembled WGS sequence"/>
</dbReference>
<sequence>MTNHPEKRDHERYEARQTISYRLTSSTEYKKGTTRNLSKTGFLLESDETIPEGESLDLSIRIDDTPVHFKGRCIHSVQPDAGPALSGVLVLKISTAGMVPFLSFIDNLEAQQQTNRSAMDNVVQRIASEHKIITQYVMVIQGILADAKTGSSSMELETVLDLMQKELSTHFYIEEKLLFKTGLIHLPAKFHGLIAELTHEHSELETALNQIIEAVQGLEADEGILAKGLDVQIEDYLTSLKHHATRELMELFPILESNEKAVQKLTQAVGEIVNG</sequence>
<dbReference type="Gene3D" id="1.20.120.520">
    <property type="entry name" value="nmb1532 protein domain like"/>
    <property type="match status" value="1"/>
</dbReference>
<dbReference type="InterPro" id="IPR009875">
    <property type="entry name" value="PilZ_domain"/>
</dbReference>
<dbReference type="Pfam" id="PF07238">
    <property type="entry name" value="PilZ"/>
    <property type="match status" value="1"/>
</dbReference>
<gene>
    <name evidence="4" type="ORF">MSL71_26680</name>
</gene>
<proteinExistence type="predicted"/>